<keyword evidence="3" id="KW-1185">Reference proteome</keyword>
<feature type="compositionally biased region" description="Basic residues" evidence="1">
    <location>
        <begin position="163"/>
        <end position="175"/>
    </location>
</feature>
<feature type="compositionally biased region" description="Basic residues" evidence="1">
    <location>
        <begin position="371"/>
        <end position="383"/>
    </location>
</feature>
<evidence type="ECO:0000256" key="1">
    <source>
        <dbReference type="SAM" id="MobiDB-lite"/>
    </source>
</evidence>
<feature type="region of interest" description="Disordered" evidence="1">
    <location>
        <begin position="147"/>
        <end position="181"/>
    </location>
</feature>
<reference evidence="2 3" key="1">
    <citation type="submission" date="2024-02" db="EMBL/GenBank/DDBJ databases">
        <title>Chromosome-level genome assembly of the Eurasian Minnow (Phoxinus phoxinus).</title>
        <authorList>
            <person name="Oriowo T.O."/>
            <person name="Martin S."/>
            <person name="Stange M."/>
            <person name="Chrysostomakis Y."/>
            <person name="Brown T."/>
            <person name="Winkler S."/>
            <person name="Kukowka S."/>
            <person name="Myers E.W."/>
            <person name="Bohne A."/>
        </authorList>
    </citation>
    <scope>NUCLEOTIDE SEQUENCE [LARGE SCALE GENOMIC DNA]</scope>
    <source>
        <strain evidence="2">ZFMK-TIS-60720</strain>
        <tissue evidence="2">Whole Organism</tissue>
    </source>
</reference>
<organism evidence="2 3">
    <name type="scientific">Phoxinus phoxinus</name>
    <name type="common">Eurasian minnow</name>
    <dbReference type="NCBI Taxonomy" id="58324"/>
    <lineage>
        <taxon>Eukaryota</taxon>
        <taxon>Metazoa</taxon>
        <taxon>Chordata</taxon>
        <taxon>Craniata</taxon>
        <taxon>Vertebrata</taxon>
        <taxon>Euteleostomi</taxon>
        <taxon>Actinopterygii</taxon>
        <taxon>Neopterygii</taxon>
        <taxon>Teleostei</taxon>
        <taxon>Ostariophysi</taxon>
        <taxon>Cypriniformes</taxon>
        <taxon>Leuciscidae</taxon>
        <taxon>Phoxininae</taxon>
        <taxon>Phoxinus</taxon>
    </lineage>
</organism>
<comment type="caution">
    <text evidence="2">The sequence shown here is derived from an EMBL/GenBank/DDBJ whole genome shotgun (WGS) entry which is preliminary data.</text>
</comment>
<gene>
    <name evidence="2" type="ORF">R3I93_021389</name>
</gene>
<evidence type="ECO:0008006" key="4">
    <source>
        <dbReference type="Google" id="ProtNLM"/>
    </source>
</evidence>
<sequence length="391" mass="44156">MNLYRNFGNLLESWVTDGYPDLHSQSGHGVDILDSVSRHSVPLSSVKSESEDSGFETVSTTPCHSLQCSALTSDASHPVLGSTVDHVQPSSPSPSICSSSSSCVSLGSVAPRTTCLKVEQALRRTELPSWRESLHQMERRATGPLYRRNTASFPTNCRPTSSRPHHQFARPRRTHSQPSDPKKAEFYRKNLKYEHCPPLDSQLAQFADGEDRLDKLSPGLLYLEQVCRMLENIAKLQQQNHSLQKEVEILKSQHAEKECVSFHKEEISYPASQSLQILGHEEPEGGLSHLKKPMGFRRRSESDTQAAVSRNRRARFAQDEPVADILVEEPEGKDPLLENEHKKLSKFQKLKFTSFRRQGTQQSDSDSKSFQPKKKTKLPKIFRSKTINTRL</sequence>
<dbReference type="AlphaFoldDB" id="A0AAN9CE58"/>
<proteinExistence type="predicted"/>
<dbReference type="EMBL" id="JAYKXH010000023">
    <property type="protein sequence ID" value="KAK7125996.1"/>
    <property type="molecule type" value="Genomic_DNA"/>
</dbReference>
<feature type="compositionally biased region" description="Polar residues" evidence="1">
    <location>
        <begin position="355"/>
        <end position="370"/>
    </location>
</feature>
<accession>A0AAN9CE58</accession>
<feature type="region of interest" description="Disordered" evidence="1">
    <location>
        <begin position="283"/>
        <end position="313"/>
    </location>
</feature>
<feature type="compositionally biased region" description="Polar residues" evidence="1">
    <location>
        <begin position="149"/>
        <end position="162"/>
    </location>
</feature>
<dbReference type="Proteomes" id="UP001364617">
    <property type="component" value="Unassembled WGS sequence"/>
</dbReference>
<protein>
    <recommendedName>
        <fullName evidence="4">DUF4657 domain-containing protein</fullName>
    </recommendedName>
</protein>
<feature type="region of interest" description="Disordered" evidence="1">
    <location>
        <begin position="351"/>
        <end position="391"/>
    </location>
</feature>
<name>A0AAN9CE58_9TELE</name>
<evidence type="ECO:0000313" key="3">
    <source>
        <dbReference type="Proteomes" id="UP001364617"/>
    </source>
</evidence>
<evidence type="ECO:0000313" key="2">
    <source>
        <dbReference type="EMBL" id="KAK7125996.1"/>
    </source>
</evidence>